<name>A0A0S4L6L9_9BACT</name>
<evidence type="ECO:0000313" key="2">
    <source>
        <dbReference type="Proteomes" id="UP000199032"/>
    </source>
</evidence>
<keyword evidence="2" id="KW-1185">Reference proteome</keyword>
<dbReference type="STRING" id="1742972.COMA1_10591"/>
<dbReference type="AlphaFoldDB" id="A0A0S4L6L9"/>
<dbReference type="InterPro" id="IPR022265">
    <property type="entry name" value="CHP03790"/>
</dbReference>
<dbReference type="EMBL" id="CZQA01000001">
    <property type="protein sequence ID" value="CUS32362.1"/>
    <property type="molecule type" value="Genomic_DNA"/>
</dbReference>
<sequence>MGVFVLAAMELELLSDESSNASVDSELSLLWWEWGDYPLAWRHPNPFYHAGPASKNKFIRDPPALMVSRLDAPTAELAAQLDDHAMEAEANGLTGSMYLDAQGMPAKERPDTYRKYDQSLQHLDTFITEQSGYRSVLENTKARFDHPGQTPDVALYIGWYRLRHYEDAFAFRPGAIGYHMASAEAVSLHQSGVTGWCKNALEHGITATLGSVGEPYLDAFPEPLEFSALLMTGQYTLLEAYYLTSRWVSWRMVLVGDPLYNPWKQKPAVKRSALRMFPLAPMAPSDQTFADPFRAQEERRHLYARARARLDDILRRQERAAQHKTS</sequence>
<dbReference type="Proteomes" id="UP000199032">
    <property type="component" value="Unassembled WGS sequence"/>
</dbReference>
<reference evidence="1 2" key="1">
    <citation type="submission" date="2015-10" db="EMBL/GenBank/DDBJ databases">
        <authorList>
            <person name="Gilbert D.G."/>
        </authorList>
    </citation>
    <scope>NUCLEOTIDE SEQUENCE [LARGE SCALE GENOMIC DNA]</scope>
    <source>
        <strain evidence="1">COMA1</strain>
    </source>
</reference>
<protein>
    <submittedName>
        <fullName evidence="1">Uncharacterized protein</fullName>
    </submittedName>
</protein>
<gene>
    <name evidence="1" type="ORF">COMA1_10591</name>
</gene>
<evidence type="ECO:0000313" key="1">
    <source>
        <dbReference type="EMBL" id="CUS32362.1"/>
    </source>
</evidence>
<proteinExistence type="predicted"/>
<dbReference type="NCBIfam" id="TIGR03790">
    <property type="entry name" value="TIGR03790 family protein"/>
    <property type="match status" value="1"/>
</dbReference>
<accession>A0A0S4L6L9</accession>
<organism evidence="1 2">
    <name type="scientific">Candidatus Nitrospira nitrosa</name>
    <dbReference type="NCBI Taxonomy" id="1742972"/>
    <lineage>
        <taxon>Bacteria</taxon>
        <taxon>Pseudomonadati</taxon>
        <taxon>Nitrospirota</taxon>
        <taxon>Nitrospiria</taxon>
        <taxon>Nitrospirales</taxon>
        <taxon>Nitrospiraceae</taxon>
        <taxon>Nitrospira</taxon>
    </lineage>
</organism>